<reference evidence="4 6" key="1">
    <citation type="submission" date="2015-04" db="EMBL/GenBank/DDBJ databases">
        <title>The draft genome sequence of Roseovarius indicus B108T.</title>
        <authorList>
            <person name="Li G."/>
            <person name="Lai Q."/>
            <person name="Shao Z."/>
            <person name="Yan P."/>
        </authorList>
    </citation>
    <scope>NUCLEOTIDE SEQUENCE [LARGE SCALE GENOMIC DNA]</scope>
    <source>
        <strain evidence="4 6">B108</strain>
    </source>
</reference>
<dbReference type="RefSeq" id="WP_057812688.1">
    <property type="nucleotide sequence ID" value="NZ_CP031598.1"/>
</dbReference>
<dbReference type="AlphaFoldDB" id="A0A0T5PEW6"/>
<dbReference type="Proteomes" id="UP000325785">
    <property type="component" value="Chromosome"/>
</dbReference>
<feature type="chain" id="PRO_5010437634" evidence="1">
    <location>
        <begin position="22"/>
        <end position="448"/>
    </location>
</feature>
<dbReference type="GO" id="GO:0009253">
    <property type="term" value="P:peptidoglycan catabolic process"/>
    <property type="evidence" value="ECO:0007669"/>
    <property type="project" value="TreeGrafter"/>
</dbReference>
<gene>
    <name evidence="5" type="primary">mltB_5</name>
    <name evidence="5" type="ORF">RIdsm_04897</name>
    <name evidence="4" type="ORF">XM52_01860</name>
</gene>
<dbReference type="PANTHER" id="PTHR30163:SF8">
    <property type="entry name" value="LYTIC MUREIN TRANSGLYCOSYLASE"/>
    <property type="match status" value="1"/>
</dbReference>
<dbReference type="Gene3D" id="1.10.8.350">
    <property type="entry name" value="Bacterial muramidase"/>
    <property type="match status" value="1"/>
</dbReference>
<evidence type="ECO:0000259" key="2">
    <source>
        <dbReference type="Pfam" id="PF01471"/>
    </source>
</evidence>
<dbReference type="Gene3D" id="1.10.101.10">
    <property type="entry name" value="PGBD-like superfamily/PGBD"/>
    <property type="match status" value="1"/>
</dbReference>
<keyword evidence="1" id="KW-0732">Signal</keyword>
<dbReference type="STRING" id="540747.SAMN04488031_102605"/>
<dbReference type="InterPro" id="IPR036366">
    <property type="entry name" value="PGBDSf"/>
</dbReference>
<dbReference type="NCBIfam" id="TIGR02283">
    <property type="entry name" value="MltB_2"/>
    <property type="match status" value="1"/>
</dbReference>
<dbReference type="PATRIC" id="fig|540747.5.peg.375"/>
<reference evidence="5 7" key="2">
    <citation type="submission" date="2018-08" db="EMBL/GenBank/DDBJ databases">
        <title>Genetic Globetrotter - A new plasmid hitch-hiking vast phylogenetic and geographic distances.</title>
        <authorList>
            <person name="Vollmers J."/>
            <person name="Petersen J."/>
        </authorList>
    </citation>
    <scope>NUCLEOTIDE SEQUENCE [LARGE SCALE GENOMIC DNA]</scope>
    <source>
        <strain evidence="5 7">DSM 26383</strain>
    </source>
</reference>
<feature type="domain" description="Peptidoglycan binding-like" evidence="2">
    <location>
        <begin position="394"/>
        <end position="445"/>
    </location>
</feature>
<organism evidence="4 6">
    <name type="scientific">Roseovarius indicus</name>
    <dbReference type="NCBI Taxonomy" id="540747"/>
    <lineage>
        <taxon>Bacteria</taxon>
        <taxon>Pseudomonadati</taxon>
        <taxon>Pseudomonadota</taxon>
        <taxon>Alphaproteobacteria</taxon>
        <taxon>Rhodobacterales</taxon>
        <taxon>Roseobacteraceae</taxon>
        <taxon>Roseovarius</taxon>
    </lineage>
</organism>
<evidence type="ECO:0000313" key="5">
    <source>
        <dbReference type="EMBL" id="QEW29055.1"/>
    </source>
</evidence>
<evidence type="ECO:0000313" key="6">
    <source>
        <dbReference type="Proteomes" id="UP000051401"/>
    </source>
</evidence>
<dbReference type="EMBL" id="LAXI01000001">
    <property type="protein sequence ID" value="KRS19610.1"/>
    <property type="molecule type" value="Genomic_DNA"/>
</dbReference>
<dbReference type="InterPro" id="IPR023346">
    <property type="entry name" value="Lysozyme-like_dom_sf"/>
</dbReference>
<dbReference type="InterPro" id="IPR043426">
    <property type="entry name" value="MltB-like"/>
</dbReference>
<dbReference type="CDD" id="cd13399">
    <property type="entry name" value="Slt35-like"/>
    <property type="match status" value="1"/>
</dbReference>
<dbReference type="InterPro" id="IPR031304">
    <property type="entry name" value="SLT_2"/>
</dbReference>
<accession>A0A0T5PEW6</accession>
<keyword evidence="6" id="KW-1185">Reference proteome</keyword>
<dbReference type="FunFam" id="1.10.8.350:FF:000001">
    <property type="entry name" value="Lytic murein transglycosylase B"/>
    <property type="match status" value="1"/>
</dbReference>
<keyword evidence="5" id="KW-0456">Lyase</keyword>
<dbReference type="Pfam" id="PF13406">
    <property type="entry name" value="SLT_2"/>
    <property type="match status" value="1"/>
</dbReference>
<dbReference type="Pfam" id="PF01471">
    <property type="entry name" value="PG_binding_1"/>
    <property type="match status" value="1"/>
</dbReference>
<dbReference type="GO" id="GO:0008933">
    <property type="term" value="F:peptidoglycan lytic transglycosylase activity"/>
    <property type="evidence" value="ECO:0007669"/>
    <property type="project" value="TreeGrafter"/>
</dbReference>
<dbReference type="SUPFAM" id="SSF47090">
    <property type="entry name" value="PGBD-like"/>
    <property type="match status" value="1"/>
</dbReference>
<proteinExistence type="predicted"/>
<protein>
    <submittedName>
        <fullName evidence="4 5">Murein transglycosylase</fullName>
        <ecNumber evidence="5">4.2.2.-</ecNumber>
    </submittedName>
</protein>
<evidence type="ECO:0000313" key="7">
    <source>
        <dbReference type="Proteomes" id="UP000325785"/>
    </source>
</evidence>
<feature type="signal peptide" evidence="1">
    <location>
        <begin position="1"/>
        <end position="21"/>
    </location>
</feature>
<evidence type="ECO:0000256" key="1">
    <source>
        <dbReference type="SAM" id="SignalP"/>
    </source>
</evidence>
<dbReference type="InterPro" id="IPR011970">
    <property type="entry name" value="MltB_2"/>
</dbReference>
<dbReference type="Gene3D" id="1.10.530.10">
    <property type="match status" value="1"/>
</dbReference>
<dbReference type="InterPro" id="IPR002477">
    <property type="entry name" value="Peptidoglycan-bd-like"/>
</dbReference>
<dbReference type="SUPFAM" id="SSF53955">
    <property type="entry name" value="Lysozyme-like"/>
    <property type="match status" value="1"/>
</dbReference>
<evidence type="ECO:0000313" key="4">
    <source>
        <dbReference type="EMBL" id="KRS19610.1"/>
    </source>
</evidence>
<dbReference type="Proteomes" id="UP000051401">
    <property type="component" value="Unassembled WGS sequence"/>
</dbReference>
<feature type="domain" description="Transglycosylase SLT" evidence="3">
    <location>
        <begin position="82"/>
        <end position="369"/>
    </location>
</feature>
<dbReference type="KEGG" id="rid:RIdsm_04897"/>
<dbReference type="OrthoDB" id="9808544at2"/>
<sequence>MSSGLISTCMAAVTLAGTALASPVDTSLRPKARPDGSAGVVAVEDTQATVYAGLARSLRPMARPGNLRTEDVAQVTTANPAFDRWVRGFRGRALAQGISARTFDAAFRNAGFTPDVIAKDRNQTEFKSEIWDYLDNAAAPPKVDEGRQALRQHNRTLRQIEQRYGVEKEVVAAVWGLESRYGTRMGTYPMIDALATLAFDGRRGSFFEKQLVTALKIVQSGDVTLRDFKGSWAGAMGHTQFIPTSYMAYAVDFDGNGKRDVWSRDPGDALASTAAYLRRFGWISGQPWGVEVRVPGSLGSTGGQRMPSQWAQLGVVGMDGRPVRDHGSASLLMPAGRNGAAFLVFKNFSVIKRYNNSDAYALGVGHLSDRLKGGPPIQGSWPRGYQALSFNEKKELQRQLKNRGLGIEKIDGLIGPNTRSAIVAFQRSAGMKADGNPSQEVLRRLKGS</sequence>
<dbReference type="InterPro" id="IPR036365">
    <property type="entry name" value="PGBD-like_sf"/>
</dbReference>
<dbReference type="PANTHER" id="PTHR30163">
    <property type="entry name" value="MEMBRANE-BOUND LYTIC MUREIN TRANSGLYCOSYLASE B"/>
    <property type="match status" value="1"/>
</dbReference>
<dbReference type="EMBL" id="CP031598">
    <property type="protein sequence ID" value="QEW29055.1"/>
    <property type="molecule type" value="Genomic_DNA"/>
</dbReference>
<evidence type="ECO:0000259" key="3">
    <source>
        <dbReference type="Pfam" id="PF13406"/>
    </source>
</evidence>
<dbReference type="EC" id="4.2.2.-" evidence="5"/>
<name>A0A0T5PEW6_9RHOB</name>